<dbReference type="AlphaFoldDB" id="A0A255YLF4"/>
<dbReference type="InterPro" id="IPR039104">
    <property type="entry name" value="6PGL"/>
</dbReference>
<dbReference type="EC" id="3.1.1.31" evidence="5 7"/>
<accession>A0A255YLF4</accession>
<evidence type="ECO:0000259" key="8">
    <source>
        <dbReference type="Pfam" id="PF01182"/>
    </source>
</evidence>
<dbReference type="NCBIfam" id="TIGR01198">
    <property type="entry name" value="pgl"/>
    <property type="match status" value="1"/>
</dbReference>
<dbReference type="EMBL" id="NOXT01000102">
    <property type="protein sequence ID" value="OYQ30117.1"/>
    <property type="molecule type" value="Genomic_DNA"/>
</dbReference>
<dbReference type="Pfam" id="PF01182">
    <property type="entry name" value="Glucosamine_iso"/>
    <property type="match status" value="1"/>
</dbReference>
<comment type="caution">
    <text evidence="9">The sequence shown here is derived from an EMBL/GenBank/DDBJ whole genome shotgun (WGS) entry which is preliminary data.</text>
</comment>
<dbReference type="InterPro" id="IPR006148">
    <property type="entry name" value="Glc/Gal-6P_isomerase"/>
</dbReference>
<comment type="catalytic activity">
    <reaction evidence="1 7">
        <text>6-phospho-D-glucono-1,5-lactone + H2O = 6-phospho-D-gluconate + H(+)</text>
        <dbReference type="Rhea" id="RHEA:12556"/>
        <dbReference type="ChEBI" id="CHEBI:15377"/>
        <dbReference type="ChEBI" id="CHEBI:15378"/>
        <dbReference type="ChEBI" id="CHEBI:57955"/>
        <dbReference type="ChEBI" id="CHEBI:58759"/>
        <dbReference type="EC" id="3.1.1.31"/>
    </reaction>
</comment>
<evidence type="ECO:0000256" key="6">
    <source>
        <dbReference type="ARBA" id="ARBA00020337"/>
    </source>
</evidence>
<evidence type="ECO:0000256" key="7">
    <source>
        <dbReference type="RuleBase" id="RU365095"/>
    </source>
</evidence>
<dbReference type="GO" id="GO:0006098">
    <property type="term" value="P:pentose-phosphate shunt"/>
    <property type="evidence" value="ECO:0007669"/>
    <property type="project" value="UniProtKB-UniPathway"/>
</dbReference>
<dbReference type="OrthoDB" id="9810967at2"/>
<evidence type="ECO:0000313" key="10">
    <source>
        <dbReference type="Proteomes" id="UP000216991"/>
    </source>
</evidence>
<dbReference type="CDD" id="cd01400">
    <property type="entry name" value="6PGL"/>
    <property type="match status" value="1"/>
</dbReference>
<evidence type="ECO:0000313" key="9">
    <source>
        <dbReference type="EMBL" id="OYQ30117.1"/>
    </source>
</evidence>
<dbReference type="Gene3D" id="3.40.50.1360">
    <property type="match status" value="1"/>
</dbReference>
<comment type="similarity">
    <text evidence="4 7">Belongs to the glucosamine/galactosamine-6-phosphate isomerase family. 6-phosphogluconolactonase subfamily.</text>
</comment>
<dbReference type="Proteomes" id="UP000216991">
    <property type="component" value="Unassembled WGS sequence"/>
</dbReference>
<comment type="pathway">
    <text evidence="3 7">Carbohydrate degradation; pentose phosphate pathway; D-ribulose 5-phosphate from D-glucose 6-phosphate (oxidative stage): step 2/3.</text>
</comment>
<dbReference type="InterPro" id="IPR037171">
    <property type="entry name" value="NagB/RpiA_transferase-like"/>
</dbReference>
<evidence type="ECO:0000256" key="4">
    <source>
        <dbReference type="ARBA" id="ARBA00010662"/>
    </source>
</evidence>
<dbReference type="UniPathway" id="UPA00115">
    <property type="reaction ID" value="UER00409"/>
</dbReference>
<dbReference type="InterPro" id="IPR005900">
    <property type="entry name" value="6-phosphogluconolactonase_DevB"/>
</dbReference>
<evidence type="ECO:0000256" key="3">
    <source>
        <dbReference type="ARBA" id="ARBA00004961"/>
    </source>
</evidence>
<evidence type="ECO:0000256" key="1">
    <source>
        <dbReference type="ARBA" id="ARBA00000832"/>
    </source>
</evidence>
<dbReference type="SUPFAM" id="SSF100950">
    <property type="entry name" value="NagB/RpiA/CoA transferase-like"/>
    <property type="match status" value="1"/>
</dbReference>
<dbReference type="GO" id="GO:0005975">
    <property type="term" value="P:carbohydrate metabolic process"/>
    <property type="evidence" value="ECO:0007669"/>
    <property type="project" value="UniProtKB-UniRule"/>
</dbReference>
<feature type="domain" description="Glucosamine/galactosamine-6-phosphate isomerase" evidence="8">
    <location>
        <begin position="11"/>
        <end position="219"/>
    </location>
</feature>
<keyword evidence="7" id="KW-0378">Hydrolase</keyword>
<reference evidence="9 10" key="1">
    <citation type="submission" date="2017-07" db="EMBL/GenBank/DDBJ databases">
        <title>Sandarakinorhabdus cyanobacteriorum sp. nov., a novel bacterium isolated from cyanobacterial aggregates in a eutrophic lake.</title>
        <authorList>
            <person name="Cai H."/>
        </authorList>
    </citation>
    <scope>NUCLEOTIDE SEQUENCE [LARGE SCALE GENOMIC DNA]</scope>
    <source>
        <strain evidence="9 10">TH057</strain>
    </source>
</reference>
<dbReference type="RefSeq" id="WP_094473422.1">
    <property type="nucleotide sequence ID" value="NZ_NOXT01000102.1"/>
</dbReference>
<gene>
    <name evidence="7 9" type="primary">pgl</name>
    <name evidence="9" type="ORF">CHU93_07195</name>
</gene>
<evidence type="ECO:0000256" key="2">
    <source>
        <dbReference type="ARBA" id="ARBA00002681"/>
    </source>
</evidence>
<proteinExistence type="inferred from homology"/>
<dbReference type="GO" id="GO:0017057">
    <property type="term" value="F:6-phosphogluconolactonase activity"/>
    <property type="evidence" value="ECO:0007669"/>
    <property type="project" value="UniProtKB-UniRule"/>
</dbReference>
<evidence type="ECO:0000256" key="5">
    <source>
        <dbReference type="ARBA" id="ARBA00013198"/>
    </source>
</evidence>
<dbReference type="PANTHER" id="PTHR11054">
    <property type="entry name" value="6-PHOSPHOGLUCONOLACTONASE"/>
    <property type="match status" value="1"/>
</dbReference>
<sequence>MIDAEWWEYDSADEMAEAVAGDIAYIIGQALEARGRALVAFPGGSTPLPALKLLAETKLEWADVTILPTDDRLVPVTDKLSNAGMLARLFLPKKARVLPLTAGESDPVAAGRAADERIADLDWPLDVAWLGVGEDGHTASIFPGPDFEAAIAGPKARRAIGVRPDPLPENAPVPRVTLTGPTLISARTVTLTVSGKAKRKVVEQALKQGSSSKLPIGRLLAELDMDIDIHWHP</sequence>
<keyword evidence="10" id="KW-1185">Reference proteome</keyword>
<organism evidence="9 10">
    <name type="scientific">Sandarakinorhabdus cyanobacteriorum</name>
    <dbReference type="NCBI Taxonomy" id="1981098"/>
    <lineage>
        <taxon>Bacteria</taxon>
        <taxon>Pseudomonadati</taxon>
        <taxon>Pseudomonadota</taxon>
        <taxon>Alphaproteobacteria</taxon>
        <taxon>Sphingomonadales</taxon>
        <taxon>Sphingosinicellaceae</taxon>
        <taxon>Sandarakinorhabdus</taxon>
    </lineage>
</organism>
<comment type="function">
    <text evidence="2 7">Hydrolysis of 6-phosphogluconolactone to 6-phosphogluconate.</text>
</comment>
<dbReference type="PANTHER" id="PTHR11054:SF0">
    <property type="entry name" value="6-PHOSPHOGLUCONOLACTONASE"/>
    <property type="match status" value="1"/>
</dbReference>
<protein>
    <recommendedName>
        <fullName evidence="6 7">6-phosphogluconolactonase</fullName>
        <shortName evidence="7">6PGL</shortName>
        <ecNumber evidence="5 7">3.1.1.31</ecNumber>
    </recommendedName>
</protein>
<name>A0A255YLF4_9SPHN</name>